<evidence type="ECO:0000313" key="2">
    <source>
        <dbReference type="Proteomes" id="UP001274830"/>
    </source>
</evidence>
<name>A0AAE0WWD0_9PEZI</name>
<dbReference type="EMBL" id="JAUTXT010000001">
    <property type="protein sequence ID" value="KAK3679646.1"/>
    <property type="molecule type" value="Genomic_DNA"/>
</dbReference>
<evidence type="ECO:0000313" key="1">
    <source>
        <dbReference type="EMBL" id="KAK3679646.1"/>
    </source>
</evidence>
<keyword evidence="2" id="KW-1185">Reference proteome</keyword>
<protein>
    <submittedName>
        <fullName evidence="1">Uncharacterized protein</fullName>
    </submittedName>
</protein>
<proteinExistence type="predicted"/>
<comment type="caution">
    <text evidence="1">The sequence shown here is derived from an EMBL/GenBank/DDBJ whole genome shotgun (WGS) entry which is preliminary data.</text>
</comment>
<dbReference type="AlphaFoldDB" id="A0AAE0WWD0"/>
<gene>
    <name evidence="1" type="ORF">LTR78_000021</name>
</gene>
<reference evidence="1" key="1">
    <citation type="submission" date="2023-07" db="EMBL/GenBank/DDBJ databases">
        <title>Black Yeasts Isolated from many extreme environments.</title>
        <authorList>
            <person name="Coleine C."/>
            <person name="Stajich J.E."/>
            <person name="Selbmann L."/>
        </authorList>
    </citation>
    <scope>NUCLEOTIDE SEQUENCE</scope>
    <source>
        <strain evidence="1">CCFEE 5485</strain>
    </source>
</reference>
<dbReference type="Proteomes" id="UP001274830">
    <property type="component" value="Unassembled WGS sequence"/>
</dbReference>
<organism evidence="1 2">
    <name type="scientific">Recurvomyces mirabilis</name>
    <dbReference type="NCBI Taxonomy" id="574656"/>
    <lineage>
        <taxon>Eukaryota</taxon>
        <taxon>Fungi</taxon>
        <taxon>Dikarya</taxon>
        <taxon>Ascomycota</taxon>
        <taxon>Pezizomycotina</taxon>
        <taxon>Dothideomycetes</taxon>
        <taxon>Dothideomycetidae</taxon>
        <taxon>Mycosphaerellales</taxon>
        <taxon>Teratosphaeriaceae</taxon>
        <taxon>Recurvomyces</taxon>
    </lineage>
</organism>
<accession>A0AAE0WWD0</accession>
<sequence>MNWYHTSRLAFEDKVLTLRKAAPSQQINIDCGRQPGPSSIDESYYLPPGTERQLAKDFAFLAAWRDLPECVAAATLQQGDDGSGLKIHIAANGRIDESIETSIARPCPLLVQRATHGELRHIFTRPLSLKPLVITKEACFEQCLTEVSSLHVQRMKERLGCVNSSSYSKRRFGEAVSLSGRLAALIKGIKGRKATQATEGRKATLQLMGRLLDMIRVCERTIPGHETSAVRNVIVASYHLSVDGVSLVGRLQAPGVDPETLQRKEVRHVQAFANYYRICVYFTAAAHSHRTIFRNTKVIAVQNHECELWRDMKHHVHAEIQLLVYHEMHIVPDSAYEKGTCTISGVSASLERMEQVVDVSELALESELILDVADPRTGMTFVLQNTAGKSIRLVLRWHVE</sequence>